<sequence>MAQALPQYVMLKNRDNLQFLRYTDEDIQQHGFLQYTGETVMSPHVRFEVQQSRSGGGLVHLRCAYNNKYWVRSSETELWFAAAADASEEDQSKWSCTLFRPVIAGAVNNDHGSQNLLLRFLHVQLNRYVSLSQSPAPMANFAVAGSSPSDPTNWRDMCEVLDCESLLVLPWHVAFKGDNERFLRARVIERFNYHEFAGTTISEAQAGNEVFQSPDGSIRIRSNHYGRFWRRSPNWIWGDSTDTTSNNRDTVFWPVRARGPNVVALRNAGNDRFCRRLTTEGKTNCLNAADETLTALGMLEVGEWVRKRSISDVQFNLLDARIYNQTPRTLARTVVNNDSSQTNTPVIRFRYRNTISRHWQSTVSFSYGLSSKVSAGIPLFTNASLTVQWEASSEYAWGQTVETSEEQEQEYPVTVGPYTRATITFQATEGFCDVPFSYTQTDELFDDRIVTTRMHDGLYTGANLYEYTWTNTEESLTPDQIKLAQEEERVGKKNMKNDVELKVELGEAEIVKRKEEEEDMIEKLHDDDKKEE</sequence>
<dbReference type="SUPFAM" id="SSF50382">
    <property type="entry name" value="Agglutinin"/>
    <property type="match status" value="2"/>
</dbReference>
<dbReference type="Gene3D" id="2.170.15.10">
    <property type="entry name" value="Proaerolysin, chain A, domain 3"/>
    <property type="match status" value="1"/>
</dbReference>
<dbReference type="PANTHER" id="PTHR39244">
    <property type="entry name" value="NATTERIN-4"/>
    <property type="match status" value="1"/>
</dbReference>
<feature type="domain" description="Agglutinin" evidence="3">
    <location>
        <begin position="3"/>
        <end position="162"/>
    </location>
</feature>
<gene>
    <name evidence="4" type="ORF">LTRI10_LOCUS49618</name>
</gene>
<dbReference type="AlphaFoldDB" id="A0AAV2GIE5"/>
<dbReference type="Proteomes" id="UP001497516">
    <property type="component" value="Chromosome 9"/>
</dbReference>
<dbReference type="InterPro" id="IPR053237">
    <property type="entry name" value="Natterin_C"/>
</dbReference>
<keyword evidence="2" id="KW-1015">Disulfide bond</keyword>
<dbReference type="CDD" id="cd20216">
    <property type="entry name" value="PFM_HFR-2-like"/>
    <property type="match status" value="1"/>
</dbReference>
<dbReference type="Gene3D" id="2.80.10.50">
    <property type="match status" value="2"/>
</dbReference>
<comment type="similarity">
    <text evidence="1">Belongs to the aerolysin family.</text>
</comment>
<reference evidence="4 5" key="1">
    <citation type="submission" date="2024-04" db="EMBL/GenBank/DDBJ databases">
        <authorList>
            <person name="Fracassetti M."/>
        </authorList>
    </citation>
    <scope>NUCLEOTIDE SEQUENCE [LARGE SCALE GENOMIC DNA]</scope>
</reference>
<feature type="domain" description="Agglutinin" evidence="3">
    <location>
        <begin position="167"/>
        <end position="303"/>
    </location>
</feature>
<name>A0AAV2GIE5_9ROSI</name>
<evidence type="ECO:0000313" key="4">
    <source>
        <dbReference type="EMBL" id="CAL1410177.1"/>
    </source>
</evidence>
<dbReference type="Pfam" id="PF07468">
    <property type="entry name" value="Agglutinin"/>
    <property type="match status" value="2"/>
</dbReference>
<dbReference type="SMART" id="SM00791">
    <property type="entry name" value="Agglutinin"/>
    <property type="match status" value="2"/>
</dbReference>
<dbReference type="SUPFAM" id="SSF56973">
    <property type="entry name" value="Aerolisin/ETX pore-forming domain"/>
    <property type="match status" value="1"/>
</dbReference>
<dbReference type="InterPro" id="IPR055267">
    <property type="entry name" value="Aerolysin-like_C"/>
</dbReference>
<dbReference type="EMBL" id="OZ034822">
    <property type="protein sequence ID" value="CAL1410177.1"/>
    <property type="molecule type" value="Genomic_DNA"/>
</dbReference>
<evidence type="ECO:0000313" key="5">
    <source>
        <dbReference type="Proteomes" id="UP001497516"/>
    </source>
</evidence>
<keyword evidence="5" id="KW-1185">Reference proteome</keyword>
<dbReference type="PANTHER" id="PTHR39244:SF5">
    <property type="entry name" value="NATTERIN-3-LIKE"/>
    <property type="match status" value="1"/>
</dbReference>
<dbReference type="Pfam" id="PF01117">
    <property type="entry name" value="Aerolysin"/>
    <property type="match status" value="1"/>
</dbReference>
<dbReference type="InterPro" id="IPR036242">
    <property type="entry name" value="Agglutinin_dom_sf"/>
</dbReference>
<evidence type="ECO:0000259" key="3">
    <source>
        <dbReference type="SMART" id="SM00791"/>
    </source>
</evidence>
<organism evidence="4 5">
    <name type="scientific">Linum trigynum</name>
    <dbReference type="NCBI Taxonomy" id="586398"/>
    <lineage>
        <taxon>Eukaryota</taxon>
        <taxon>Viridiplantae</taxon>
        <taxon>Streptophyta</taxon>
        <taxon>Embryophyta</taxon>
        <taxon>Tracheophyta</taxon>
        <taxon>Spermatophyta</taxon>
        <taxon>Magnoliopsida</taxon>
        <taxon>eudicotyledons</taxon>
        <taxon>Gunneridae</taxon>
        <taxon>Pentapetalae</taxon>
        <taxon>rosids</taxon>
        <taxon>fabids</taxon>
        <taxon>Malpighiales</taxon>
        <taxon>Linaceae</taxon>
        <taxon>Linum</taxon>
    </lineage>
</organism>
<dbReference type="InterPro" id="IPR008998">
    <property type="entry name" value="Agglutinin"/>
</dbReference>
<evidence type="ECO:0000256" key="1">
    <source>
        <dbReference type="ARBA" id="ARBA00009831"/>
    </source>
</evidence>
<evidence type="ECO:0000256" key="2">
    <source>
        <dbReference type="ARBA" id="ARBA00023157"/>
    </source>
</evidence>
<proteinExistence type="inferred from homology"/>
<protein>
    <recommendedName>
        <fullName evidence="3">Agglutinin domain-containing protein</fullName>
    </recommendedName>
</protein>
<accession>A0AAV2GIE5</accession>